<dbReference type="PATRIC" id="fig|913848.6.peg.2189"/>
<feature type="transmembrane region" description="Helical" evidence="1">
    <location>
        <begin position="6"/>
        <end position="26"/>
    </location>
</feature>
<dbReference type="EMBL" id="AZCN01000069">
    <property type="protein sequence ID" value="KRK14718.1"/>
    <property type="molecule type" value="Genomic_DNA"/>
</dbReference>
<name>A0A0R1EZY6_9LACO</name>
<organism evidence="2 3">
    <name type="scientific">Loigolactobacillus coryniformis subsp. coryniformis KCTC 3167 = DSM 20001</name>
    <dbReference type="NCBI Taxonomy" id="913848"/>
    <lineage>
        <taxon>Bacteria</taxon>
        <taxon>Bacillati</taxon>
        <taxon>Bacillota</taxon>
        <taxon>Bacilli</taxon>
        <taxon>Lactobacillales</taxon>
        <taxon>Lactobacillaceae</taxon>
        <taxon>Loigolactobacillus</taxon>
    </lineage>
</organism>
<accession>A0A0R1EZY6</accession>
<keyword evidence="1" id="KW-0472">Membrane</keyword>
<feature type="transmembrane region" description="Helical" evidence="1">
    <location>
        <begin position="38"/>
        <end position="58"/>
    </location>
</feature>
<keyword evidence="1" id="KW-0812">Transmembrane</keyword>
<evidence type="ECO:0000313" key="2">
    <source>
        <dbReference type="EMBL" id="KRK14718.1"/>
    </source>
</evidence>
<keyword evidence="1" id="KW-1133">Transmembrane helix</keyword>
<evidence type="ECO:0000256" key="1">
    <source>
        <dbReference type="SAM" id="Phobius"/>
    </source>
</evidence>
<evidence type="ECO:0000313" key="3">
    <source>
        <dbReference type="Proteomes" id="UP000051181"/>
    </source>
</evidence>
<proteinExistence type="predicted"/>
<dbReference type="GeneID" id="65917573"/>
<dbReference type="RefSeq" id="WP_225358947.1">
    <property type="nucleotide sequence ID" value="NZ_AZCN01000069.1"/>
</dbReference>
<comment type="caution">
    <text evidence="2">The sequence shown here is derived from an EMBL/GenBank/DDBJ whole genome shotgun (WGS) entry which is preliminary data.</text>
</comment>
<reference evidence="2 3" key="1">
    <citation type="journal article" date="2015" name="Genome Announc.">
        <title>Expanding the biotechnology potential of lactobacilli through comparative genomics of 213 strains and associated genera.</title>
        <authorList>
            <person name="Sun Z."/>
            <person name="Harris H.M."/>
            <person name="McCann A."/>
            <person name="Guo C."/>
            <person name="Argimon S."/>
            <person name="Zhang W."/>
            <person name="Yang X."/>
            <person name="Jeffery I.B."/>
            <person name="Cooney J.C."/>
            <person name="Kagawa T.F."/>
            <person name="Liu W."/>
            <person name="Song Y."/>
            <person name="Salvetti E."/>
            <person name="Wrobel A."/>
            <person name="Rasinkangas P."/>
            <person name="Parkhill J."/>
            <person name="Rea M.C."/>
            <person name="O'Sullivan O."/>
            <person name="Ritari J."/>
            <person name="Douillard F.P."/>
            <person name="Paul Ross R."/>
            <person name="Yang R."/>
            <person name="Briner A.E."/>
            <person name="Felis G.E."/>
            <person name="de Vos W.M."/>
            <person name="Barrangou R."/>
            <person name="Klaenhammer T.R."/>
            <person name="Caufield P.W."/>
            <person name="Cui Y."/>
            <person name="Zhang H."/>
            <person name="O'Toole P.W."/>
        </authorList>
    </citation>
    <scope>NUCLEOTIDE SEQUENCE [LARGE SCALE GENOMIC DNA]</scope>
    <source>
        <strain evidence="2 3">DSM 20001</strain>
    </source>
</reference>
<dbReference type="AlphaFoldDB" id="A0A0R1EZY6"/>
<evidence type="ECO:0008006" key="4">
    <source>
        <dbReference type="Google" id="ProtNLM"/>
    </source>
</evidence>
<protein>
    <recommendedName>
        <fullName evidence="4">Holin</fullName>
    </recommendedName>
</protein>
<gene>
    <name evidence="2" type="ORF">FD22_GL002141</name>
</gene>
<dbReference type="eggNOG" id="ENOG5030AHT">
    <property type="taxonomic scope" value="Bacteria"/>
</dbReference>
<dbReference type="InterPro" id="IPR009708">
    <property type="entry name" value="Phage_A118_holin/antiholin"/>
</dbReference>
<dbReference type="Proteomes" id="UP000051181">
    <property type="component" value="Unassembled WGS sequence"/>
</dbReference>
<dbReference type="Pfam" id="PF06946">
    <property type="entry name" value="Phage_holin_5_1"/>
    <property type="match status" value="1"/>
</dbReference>
<sequence length="172" mass="16616">MDTITNLNLATAAELAVIAAVSGLATQALKKMTKLPSWVLPWASIIIGVLGGLVAVLVTHDSNYASAALAGALTGGATSGLFDGVSGAASAVQATSTAKRTVVDENAALKKEVDGLKTLVGILQGGSNTAASQAASATSAAPAPVSTGSAVNSAGTIAIDIPAVGSDSSVTK</sequence>